<dbReference type="AlphaFoldDB" id="A0A210PJC3"/>
<dbReference type="EMBL" id="NEDP02076554">
    <property type="protein sequence ID" value="OWF36598.1"/>
    <property type="molecule type" value="Genomic_DNA"/>
</dbReference>
<accession>A0A210PJC3</accession>
<proteinExistence type="predicted"/>
<gene>
    <name evidence="2" type="ORF">KP79_PYT03080</name>
</gene>
<feature type="compositionally biased region" description="Polar residues" evidence="1">
    <location>
        <begin position="104"/>
        <end position="173"/>
    </location>
</feature>
<dbReference type="Proteomes" id="UP000242188">
    <property type="component" value="Unassembled WGS sequence"/>
</dbReference>
<feature type="compositionally biased region" description="Basic and acidic residues" evidence="1">
    <location>
        <begin position="280"/>
        <end position="292"/>
    </location>
</feature>
<feature type="compositionally biased region" description="Basic and acidic residues" evidence="1">
    <location>
        <begin position="178"/>
        <end position="192"/>
    </location>
</feature>
<protein>
    <submittedName>
        <fullName evidence="2">Uncharacterized protein</fullName>
    </submittedName>
</protein>
<comment type="caution">
    <text evidence="2">The sequence shown here is derived from an EMBL/GenBank/DDBJ whole genome shotgun (WGS) entry which is preliminary data.</text>
</comment>
<evidence type="ECO:0000313" key="3">
    <source>
        <dbReference type="Proteomes" id="UP000242188"/>
    </source>
</evidence>
<feature type="region of interest" description="Disordered" evidence="1">
    <location>
        <begin position="70"/>
        <end position="196"/>
    </location>
</feature>
<evidence type="ECO:0000256" key="1">
    <source>
        <dbReference type="SAM" id="MobiDB-lite"/>
    </source>
</evidence>
<evidence type="ECO:0000313" key="2">
    <source>
        <dbReference type="EMBL" id="OWF36598.1"/>
    </source>
</evidence>
<organism evidence="2 3">
    <name type="scientific">Mizuhopecten yessoensis</name>
    <name type="common">Japanese scallop</name>
    <name type="synonym">Patinopecten yessoensis</name>
    <dbReference type="NCBI Taxonomy" id="6573"/>
    <lineage>
        <taxon>Eukaryota</taxon>
        <taxon>Metazoa</taxon>
        <taxon>Spiralia</taxon>
        <taxon>Lophotrochozoa</taxon>
        <taxon>Mollusca</taxon>
        <taxon>Bivalvia</taxon>
        <taxon>Autobranchia</taxon>
        <taxon>Pteriomorphia</taxon>
        <taxon>Pectinida</taxon>
        <taxon>Pectinoidea</taxon>
        <taxon>Pectinidae</taxon>
        <taxon>Mizuhopecten</taxon>
    </lineage>
</organism>
<name>A0A210PJC3_MIZYE</name>
<dbReference type="OrthoDB" id="6111702at2759"/>
<feature type="region of interest" description="Disordered" evidence="1">
    <location>
        <begin position="261"/>
        <end position="292"/>
    </location>
</feature>
<keyword evidence="3" id="KW-1185">Reference proteome</keyword>
<sequence length="502" mass="55659">MNLGCDQLAIFLRSKGVSPEGVDSVRANGINGDMFLQFCEEDIRDAFTVFKDRFIVRKVIRELKLGVSGKSSTLSSLPSPQPPPPPSQHRSHQQPPRAPEQRPVYQNNVDQHRSFSSYNPASKTQTQTSHGSGQRQLFMPSTDTQRPSFGSGGSQQSINTTSRLSNDSFNNASVKRRLSTDHIKREPPESRMDSTTGVCIDLRPKALDHRPVFSYGSPQLMNATVSSTVEEQRSKGNKMSPLHRQSPGAPYPVCLTQVIPSSSPASPARGQHSPAIKPENGQHMRAVEEPRRQLSPLDQAPHPHSTAIASPHPYDESGSFMLSLVSSSISRFSGDELLGKKPVRGHPTEAQRLGTVLIRNAAQSVRIWDSAPLWKDISQEKREGFMQYVISTAPQLAAYTELVWNRLREALQNRRKYLLDKATGRRVLKSSPLLMMKDDNSIPSINIADVRSLIDLTEQHEQDDAITDDAITDITDDTITDDTKLVNTKLVETVKTEEGTVD</sequence>
<reference evidence="2 3" key="1">
    <citation type="journal article" date="2017" name="Nat. Ecol. Evol.">
        <title>Scallop genome provides insights into evolution of bilaterian karyotype and development.</title>
        <authorList>
            <person name="Wang S."/>
            <person name="Zhang J."/>
            <person name="Jiao W."/>
            <person name="Li J."/>
            <person name="Xun X."/>
            <person name="Sun Y."/>
            <person name="Guo X."/>
            <person name="Huan P."/>
            <person name="Dong B."/>
            <person name="Zhang L."/>
            <person name="Hu X."/>
            <person name="Sun X."/>
            <person name="Wang J."/>
            <person name="Zhao C."/>
            <person name="Wang Y."/>
            <person name="Wang D."/>
            <person name="Huang X."/>
            <person name="Wang R."/>
            <person name="Lv J."/>
            <person name="Li Y."/>
            <person name="Zhang Z."/>
            <person name="Liu B."/>
            <person name="Lu W."/>
            <person name="Hui Y."/>
            <person name="Liang J."/>
            <person name="Zhou Z."/>
            <person name="Hou R."/>
            <person name="Li X."/>
            <person name="Liu Y."/>
            <person name="Li H."/>
            <person name="Ning X."/>
            <person name="Lin Y."/>
            <person name="Zhao L."/>
            <person name="Xing Q."/>
            <person name="Dou J."/>
            <person name="Li Y."/>
            <person name="Mao J."/>
            <person name="Guo H."/>
            <person name="Dou H."/>
            <person name="Li T."/>
            <person name="Mu C."/>
            <person name="Jiang W."/>
            <person name="Fu Q."/>
            <person name="Fu X."/>
            <person name="Miao Y."/>
            <person name="Liu J."/>
            <person name="Yu Q."/>
            <person name="Li R."/>
            <person name="Liao H."/>
            <person name="Li X."/>
            <person name="Kong Y."/>
            <person name="Jiang Z."/>
            <person name="Chourrout D."/>
            <person name="Li R."/>
            <person name="Bao Z."/>
        </authorList>
    </citation>
    <scope>NUCLEOTIDE SEQUENCE [LARGE SCALE GENOMIC DNA]</scope>
    <source>
        <strain evidence="2 3">PY_sf001</strain>
    </source>
</reference>